<dbReference type="EMBL" id="CP096019">
    <property type="protein sequence ID" value="UPM41709.1"/>
    <property type="molecule type" value="Genomic_DNA"/>
</dbReference>
<dbReference type="AlphaFoldDB" id="A0A8T9ZZ50"/>
<dbReference type="GeneID" id="71927748"/>
<protein>
    <submittedName>
        <fullName evidence="2">Uncharacterized protein</fullName>
    </submittedName>
</protein>
<evidence type="ECO:0000313" key="3">
    <source>
        <dbReference type="Proteomes" id="UP000831768"/>
    </source>
</evidence>
<evidence type="ECO:0000313" key="2">
    <source>
        <dbReference type="EMBL" id="UPM41709.1"/>
    </source>
</evidence>
<accession>A0A8T9ZZ50</accession>
<dbReference type="RefSeq" id="WP_247992389.1">
    <property type="nucleotide sequence ID" value="NZ_CP096019.1"/>
</dbReference>
<dbReference type="KEGG" id="haad:MW046_06835"/>
<evidence type="ECO:0000256" key="1">
    <source>
        <dbReference type="SAM" id="MobiDB-lite"/>
    </source>
</evidence>
<feature type="region of interest" description="Disordered" evidence="1">
    <location>
        <begin position="1"/>
        <end position="22"/>
    </location>
</feature>
<organism evidence="2 3">
    <name type="scientific">Halocatena salina</name>
    <dbReference type="NCBI Taxonomy" id="2934340"/>
    <lineage>
        <taxon>Archaea</taxon>
        <taxon>Methanobacteriati</taxon>
        <taxon>Methanobacteriota</taxon>
        <taxon>Stenosarchaea group</taxon>
        <taxon>Halobacteria</taxon>
        <taxon>Halobacteriales</taxon>
        <taxon>Natronomonadaceae</taxon>
        <taxon>Halocatena</taxon>
    </lineage>
</organism>
<proteinExistence type="predicted"/>
<reference evidence="2" key="1">
    <citation type="submission" date="2022-04" db="EMBL/GenBank/DDBJ databases">
        <title>Halocatena sp. nov., isolated from a salt lake.</title>
        <authorList>
            <person name="Cui H.-L."/>
        </authorList>
    </citation>
    <scope>NUCLEOTIDE SEQUENCE</scope>
    <source>
        <strain evidence="2">AD-1</strain>
    </source>
</reference>
<sequence>MVPQPSKRFIKEAQAADADGTTFESPTYIRKNIANESNDDYTPTALIG</sequence>
<gene>
    <name evidence="2" type="ORF">MW046_06835</name>
</gene>
<name>A0A8T9ZZ50_9EURY</name>
<keyword evidence="3" id="KW-1185">Reference proteome</keyword>
<dbReference type="Proteomes" id="UP000831768">
    <property type="component" value="Chromosome"/>
</dbReference>